<evidence type="ECO:0000256" key="8">
    <source>
        <dbReference type="ARBA" id="ARBA00023136"/>
    </source>
</evidence>
<dbReference type="InterPro" id="IPR039421">
    <property type="entry name" value="Type_1_exporter"/>
</dbReference>
<dbReference type="Gene3D" id="1.20.1560.10">
    <property type="entry name" value="ABC transporter type 1, transmembrane domain"/>
    <property type="match status" value="1"/>
</dbReference>
<dbReference type="InterPro" id="IPR003593">
    <property type="entry name" value="AAA+_ATPase"/>
</dbReference>
<sequence>MKIFSYLKPYRMMVALALFLMLAELGVELLQPLLMAKIIDDGIMQENLAVVIKWGSVMVGISFLSFIGGIINSFAASHVSQGFGYDIRSHLFKKVQAFSFTNLTKYPTSSLITRMTNDVTVLQNTVFMAMRIMLRAPLLVILGTVMALFINLKLALVLLISIPVLVVFLAWVMKRASVMFRVVQEKLDNVNGVMQENLTGMRLIKAFLRKDHEASRFNEASDALKKETASSLRLIETSTPILLFVMNVGIIMILWLGQKNIATGHVQVGEVVAIVNYATRITASLSVLSWLIMSISRAQASAGRINDVFDTEVDLVDTKEESRGNEIHSGEISFKDVSFRYPTAKTHALRNITFTAKAGETIAIMGATGSGKTSLFQLIPRLFDVDQGQITIDGKDITTVKLDILRKNIGFVPQEALLFSGSIQDNIAWGKNDASMEEIIAASKDAQIYETVSALTNQYDTPLGQKGVNLSGGQKQRLSIARALVRKPKILLLDDSTSALDLKTEAKLLHALKTYTCTTLIITQKVSTAKEANQILLFDEGELIAKGSHKQLVASHSLYQQIVQSQLGKEGLTVEKSTSHLS</sequence>
<dbReference type="InterPro" id="IPR036640">
    <property type="entry name" value="ABC1_TM_sf"/>
</dbReference>
<keyword evidence="7 9" id="KW-1133">Transmembrane helix</keyword>
<dbReference type="SUPFAM" id="SSF52540">
    <property type="entry name" value="P-loop containing nucleoside triphosphate hydrolases"/>
    <property type="match status" value="1"/>
</dbReference>
<evidence type="ECO:0000256" key="4">
    <source>
        <dbReference type="ARBA" id="ARBA00022692"/>
    </source>
</evidence>
<evidence type="ECO:0000256" key="1">
    <source>
        <dbReference type="ARBA" id="ARBA00004651"/>
    </source>
</evidence>
<evidence type="ECO:0000256" key="3">
    <source>
        <dbReference type="ARBA" id="ARBA00022475"/>
    </source>
</evidence>
<dbReference type="InterPro" id="IPR027417">
    <property type="entry name" value="P-loop_NTPase"/>
</dbReference>
<evidence type="ECO:0000313" key="12">
    <source>
        <dbReference type="EMBL" id="KMY52192.1"/>
    </source>
</evidence>
<proteinExistence type="predicted"/>
<dbReference type="FunFam" id="3.40.50.300:FF:000221">
    <property type="entry name" value="Multidrug ABC transporter ATP-binding protein"/>
    <property type="match status" value="1"/>
</dbReference>
<comment type="caution">
    <text evidence="12">The sequence shown here is derived from an EMBL/GenBank/DDBJ whole genome shotgun (WGS) entry which is preliminary data.</text>
</comment>
<dbReference type="STRING" id="1679170.AC625_02315"/>
<evidence type="ECO:0000256" key="6">
    <source>
        <dbReference type="ARBA" id="ARBA00022840"/>
    </source>
</evidence>
<feature type="domain" description="ABC transmembrane type-1" evidence="11">
    <location>
        <begin position="15"/>
        <end position="297"/>
    </location>
</feature>
<name>A0A0K9H0X8_9BACI</name>
<dbReference type="PATRIC" id="fig|1679170.3.peg.456"/>
<dbReference type="CDD" id="cd18548">
    <property type="entry name" value="ABC_6TM_Tm287_like"/>
    <property type="match status" value="1"/>
</dbReference>
<keyword evidence="6 12" id="KW-0067">ATP-binding</keyword>
<dbReference type="InterPro" id="IPR003439">
    <property type="entry name" value="ABC_transporter-like_ATP-bd"/>
</dbReference>
<feature type="transmembrane region" description="Helical" evidence="9">
    <location>
        <begin position="50"/>
        <end position="71"/>
    </location>
</feature>
<organism evidence="12 13">
    <name type="scientific">Peribacillus loiseleuriae</name>
    <dbReference type="NCBI Taxonomy" id="1679170"/>
    <lineage>
        <taxon>Bacteria</taxon>
        <taxon>Bacillati</taxon>
        <taxon>Bacillota</taxon>
        <taxon>Bacilli</taxon>
        <taxon>Bacillales</taxon>
        <taxon>Bacillaceae</taxon>
        <taxon>Peribacillus</taxon>
    </lineage>
</organism>
<dbReference type="GO" id="GO:0016887">
    <property type="term" value="F:ATP hydrolysis activity"/>
    <property type="evidence" value="ECO:0007669"/>
    <property type="project" value="InterPro"/>
</dbReference>
<dbReference type="AlphaFoldDB" id="A0A0K9H0X8"/>
<dbReference type="PANTHER" id="PTHR43394">
    <property type="entry name" value="ATP-DEPENDENT PERMEASE MDL1, MITOCHONDRIAL"/>
    <property type="match status" value="1"/>
</dbReference>
<dbReference type="SUPFAM" id="SSF90123">
    <property type="entry name" value="ABC transporter transmembrane region"/>
    <property type="match status" value="1"/>
</dbReference>
<evidence type="ECO:0000259" key="10">
    <source>
        <dbReference type="PROSITE" id="PS50893"/>
    </source>
</evidence>
<dbReference type="PROSITE" id="PS50929">
    <property type="entry name" value="ABC_TM1F"/>
    <property type="match status" value="1"/>
</dbReference>
<dbReference type="PROSITE" id="PS00211">
    <property type="entry name" value="ABC_TRANSPORTER_1"/>
    <property type="match status" value="1"/>
</dbReference>
<accession>A0A0K9H0X8</accession>
<reference evidence="13" key="1">
    <citation type="submission" date="2015-07" db="EMBL/GenBank/DDBJ databases">
        <title>Genome sequencing project for genomic taxonomy and phylogenomics of Bacillus-like bacteria.</title>
        <authorList>
            <person name="Liu B."/>
            <person name="Wang J."/>
            <person name="Zhu Y."/>
            <person name="Liu G."/>
            <person name="Chen Q."/>
            <person name="Chen Z."/>
            <person name="Lan J."/>
            <person name="Che J."/>
            <person name="Ge C."/>
            <person name="Shi H."/>
            <person name="Pan Z."/>
            <person name="Liu X."/>
        </authorList>
    </citation>
    <scope>NUCLEOTIDE SEQUENCE [LARGE SCALE GENOMIC DNA]</scope>
    <source>
        <strain evidence="13">FJAT-27997</strain>
    </source>
</reference>
<keyword evidence="13" id="KW-1185">Reference proteome</keyword>
<feature type="transmembrane region" description="Helical" evidence="9">
    <location>
        <begin position="156"/>
        <end position="173"/>
    </location>
</feature>
<dbReference type="GO" id="GO:0015421">
    <property type="term" value="F:ABC-type oligopeptide transporter activity"/>
    <property type="evidence" value="ECO:0007669"/>
    <property type="project" value="TreeGrafter"/>
</dbReference>
<dbReference type="InterPro" id="IPR017871">
    <property type="entry name" value="ABC_transporter-like_CS"/>
</dbReference>
<keyword evidence="8 9" id="KW-0472">Membrane</keyword>
<dbReference type="InterPro" id="IPR011527">
    <property type="entry name" value="ABC1_TM_dom"/>
</dbReference>
<evidence type="ECO:0000256" key="5">
    <source>
        <dbReference type="ARBA" id="ARBA00022741"/>
    </source>
</evidence>
<evidence type="ECO:0000256" key="7">
    <source>
        <dbReference type="ARBA" id="ARBA00022989"/>
    </source>
</evidence>
<dbReference type="PANTHER" id="PTHR43394:SF1">
    <property type="entry name" value="ATP-BINDING CASSETTE SUB-FAMILY B MEMBER 10, MITOCHONDRIAL"/>
    <property type="match status" value="1"/>
</dbReference>
<keyword evidence="3" id="KW-1003">Cell membrane</keyword>
<dbReference type="GO" id="GO:0005886">
    <property type="term" value="C:plasma membrane"/>
    <property type="evidence" value="ECO:0007669"/>
    <property type="project" value="UniProtKB-SubCell"/>
</dbReference>
<dbReference type="Gene3D" id="3.40.50.300">
    <property type="entry name" value="P-loop containing nucleotide triphosphate hydrolases"/>
    <property type="match status" value="1"/>
</dbReference>
<comment type="subcellular location">
    <subcellularLocation>
        <location evidence="1">Cell membrane</location>
        <topology evidence="1">Multi-pass membrane protein</topology>
    </subcellularLocation>
</comment>
<dbReference type="PROSITE" id="PS50893">
    <property type="entry name" value="ABC_TRANSPORTER_2"/>
    <property type="match status" value="1"/>
</dbReference>
<dbReference type="Pfam" id="PF00664">
    <property type="entry name" value="ABC_membrane"/>
    <property type="match status" value="1"/>
</dbReference>
<evidence type="ECO:0000256" key="9">
    <source>
        <dbReference type="SAM" id="Phobius"/>
    </source>
</evidence>
<dbReference type="GO" id="GO:0005524">
    <property type="term" value="F:ATP binding"/>
    <property type="evidence" value="ECO:0007669"/>
    <property type="project" value="UniProtKB-KW"/>
</dbReference>
<dbReference type="SMART" id="SM00382">
    <property type="entry name" value="AAA"/>
    <property type="match status" value="1"/>
</dbReference>
<feature type="transmembrane region" description="Helical" evidence="9">
    <location>
        <begin position="234"/>
        <end position="257"/>
    </location>
</feature>
<dbReference type="Proteomes" id="UP000037146">
    <property type="component" value="Unassembled WGS sequence"/>
</dbReference>
<keyword evidence="4 9" id="KW-0812">Transmembrane</keyword>
<keyword evidence="5" id="KW-0547">Nucleotide-binding</keyword>
<evidence type="ECO:0000313" key="13">
    <source>
        <dbReference type="Proteomes" id="UP000037146"/>
    </source>
</evidence>
<dbReference type="EMBL" id="LFZW01000001">
    <property type="protein sequence ID" value="KMY52192.1"/>
    <property type="molecule type" value="Genomic_DNA"/>
</dbReference>
<feature type="transmembrane region" description="Helical" evidence="9">
    <location>
        <begin position="132"/>
        <end position="150"/>
    </location>
</feature>
<feature type="domain" description="ABC transporter" evidence="10">
    <location>
        <begin position="332"/>
        <end position="565"/>
    </location>
</feature>
<gene>
    <name evidence="12" type="ORF">AC625_02315</name>
</gene>
<evidence type="ECO:0000256" key="2">
    <source>
        <dbReference type="ARBA" id="ARBA00022448"/>
    </source>
</evidence>
<keyword evidence="2" id="KW-0813">Transport</keyword>
<dbReference type="Pfam" id="PF00005">
    <property type="entry name" value="ABC_tran"/>
    <property type="match status" value="1"/>
</dbReference>
<evidence type="ECO:0000259" key="11">
    <source>
        <dbReference type="PROSITE" id="PS50929"/>
    </source>
</evidence>
<dbReference type="OrthoDB" id="9770415at2"/>
<protein>
    <submittedName>
        <fullName evidence="12">ABC transporter ATP-binding protein</fullName>
    </submittedName>
</protein>